<dbReference type="GO" id="GO:0034057">
    <property type="term" value="F:RNA strand-exchange activity"/>
    <property type="evidence" value="ECO:0000318"/>
    <property type="project" value="GO_Central"/>
</dbReference>
<feature type="region of interest" description="Disordered" evidence="4">
    <location>
        <begin position="604"/>
        <end position="637"/>
    </location>
</feature>
<dbReference type="OMA" id="TITVIDC"/>
<dbReference type="Pfam" id="PF00098">
    <property type="entry name" value="zf-CCHC"/>
    <property type="match status" value="7"/>
</dbReference>
<dbReference type="GO" id="GO:0043024">
    <property type="term" value="F:ribosomal small subunit binding"/>
    <property type="evidence" value="ECO:0000318"/>
    <property type="project" value="GO_Central"/>
</dbReference>
<dbReference type="PANTHER" id="PTHR23236">
    <property type="entry name" value="EUKARYOTIC TRANSLATION INITIATION FACTOR 4B/4H"/>
    <property type="match status" value="1"/>
</dbReference>
<feature type="compositionally biased region" description="Basic residues" evidence="4">
    <location>
        <begin position="39"/>
        <end position="54"/>
    </location>
</feature>
<dbReference type="SMART" id="SM00343">
    <property type="entry name" value="ZnF_C2HC"/>
    <property type="match status" value="7"/>
</dbReference>
<dbReference type="SUPFAM" id="SSF57756">
    <property type="entry name" value="Retrovirus zinc finger-like domains"/>
    <property type="match status" value="6"/>
</dbReference>
<evidence type="ECO:0000259" key="5">
    <source>
        <dbReference type="PROSITE" id="PS50102"/>
    </source>
</evidence>
<dbReference type="Gramene" id="OQU77248">
    <property type="protein sequence ID" value="OQU77248"/>
    <property type="gene ID" value="SORBI_3009G016400"/>
</dbReference>
<sequence>MVLARKKLKQKLHALLPAGEAAAEAHGEEVEVLKERLVSSKRPRPKRERKPKKKSLPEMVRQTEEEIREEVERRREERRKEKKEKRRIRRLMEAEAAAAAAAEPETEQEEGETGVEMEGKEDASEEADSAAGSESDQPFEAEDSKQNINKVEVTKPAVGSNNHVVADNRQQNHKVEMTKTVVKSDNPIVAEQREQSIKKVYVGGIPYYSSEDDIRSFFEACGTITVIDCMTFPESGKFRGIAILTFKTDAAAQRALAMDGADMGGFYLKIQPYKHNREKEDFAPKLIEGYNRIYVGNLPWDITDDDLKKFFSECNISSIRFGTDKETGEFKGYAHVDFSDGTSLAVALKLDQKVIKGRPVRIRCAVAKKDNQKVNDNGNSDNLKSKNRTCYECGTPGHFSSSCPNKKDSDVRKCYECGTPGHLSSACPNKKDSEARKCYECGTPGHLSSACPNKKDSDVISDEKDANANSAIAASKKRRTCYECGIPGHLSSSCPNKKDSEFISDEKKTNVDSATAPSKKRRTCYECGTPGHLSSACPNKRSDSVPNNREPVDDAKPATTIMSEETKVGDESNSAASKKRRKCYECGISGHLSSACPNKKAAEPVYNEEKPDNQSNTVLSVVADEKKANEDTKSAPAKKKKRRTCYECGIAGHLSSECPNKAATKV</sequence>
<feature type="compositionally biased region" description="Basic and acidic residues" evidence="4">
    <location>
        <begin position="623"/>
        <end position="633"/>
    </location>
</feature>
<dbReference type="InterPro" id="IPR034361">
    <property type="entry name" value="PHIP1_RRM1"/>
</dbReference>
<dbReference type="GO" id="GO:0033592">
    <property type="term" value="F:RNA strand annealing activity"/>
    <property type="evidence" value="ECO:0000318"/>
    <property type="project" value="GO_Central"/>
</dbReference>
<feature type="compositionally biased region" description="Low complexity" evidence="4">
    <location>
        <begin position="94"/>
        <end position="103"/>
    </location>
</feature>
<feature type="domain" description="RRM" evidence="5">
    <location>
        <begin position="291"/>
        <end position="367"/>
    </location>
</feature>
<dbReference type="STRING" id="4558.A0A1Z5R0E0"/>
<evidence type="ECO:0000256" key="2">
    <source>
        <dbReference type="PROSITE-ProRule" id="PRU00047"/>
    </source>
</evidence>
<feature type="region of interest" description="Disordered" evidence="4">
    <location>
        <begin position="535"/>
        <end position="560"/>
    </location>
</feature>
<dbReference type="InterPro" id="IPR036875">
    <property type="entry name" value="Znf_CCHC_sf"/>
</dbReference>
<feature type="domain" description="CCHC-type" evidence="6">
    <location>
        <begin position="581"/>
        <end position="598"/>
    </location>
</feature>
<feature type="domain" description="CCHC-type" evidence="6">
    <location>
        <begin position="481"/>
        <end position="496"/>
    </location>
</feature>
<gene>
    <name evidence="7" type="ORF">SORBI_3009G016400</name>
</gene>
<dbReference type="InterPro" id="IPR035979">
    <property type="entry name" value="RBD_domain_sf"/>
</dbReference>
<dbReference type="Gene3D" id="3.30.70.330">
    <property type="match status" value="2"/>
</dbReference>
<evidence type="ECO:0000259" key="6">
    <source>
        <dbReference type="PROSITE" id="PS50158"/>
    </source>
</evidence>
<dbReference type="PANTHER" id="PTHR23236:SF24">
    <property type="entry name" value="PHRAGMOPLASTIN INTERACTING PROTEIN 1"/>
    <property type="match status" value="1"/>
</dbReference>
<dbReference type="GO" id="GO:0097010">
    <property type="term" value="P:eukaryotic translation initiation factor 4F complex assembly"/>
    <property type="evidence" value="ECO:0000318"/>
    <property type="project" value="GO_Central"/>
</dbReference>
<dbReference type="GO" id="GO:0001731">
    <property type="term" value="P:formation of translation preinitiation complex"/>
    <property type="evidence" value="ECO:0000318"/>
    <property type="project" value="GO_Central"/>
</dbReference>
<feature type="domain" description="CCHC-type" evidence="6">
    <location>
        <begin position="390"/>
        <end position="405"/>
    </location>
</feature>
<dbReference type="InterPro" id="IPR000504">
    <property type="entry name" value="RRM_dom"/>
</dbReference>
<dbReference type="EMBL" id="CM000768">
    <property type="protein sequence ID" value="OQU77248.1"/>
    <property type="molecule type" value="Genomic_DNA"/>
</dbReference>
<dbReference type="OrthoDB" id="439808at2759"/>
<keyword evidence="2" id="KW-0862">Zinc</keyword>
<dbReference type="InterPro" id="IPR001878">
    <property type="entry name" value="Znf_CCHC"/>
</dbReference>
<dbReference type="eggNOG" id="KOG4400">
    <property type="taxonomic scope" value="Eukaryota"/>
</dbReference>
<dbReference type="PROSITE" id="PS50102">
    <property type="entry name" value="RRM"/>
    <property type="match status" value="2"/>
</dbReference>
<reference evidence="7 8" key="1">
    <citation type="journal article" date="2009" name="Nature">
        <title>The Sorghum bicolor genome and the diversification of grasses.</title>
        <authorList>
            <person name="Paterson A.H."/>
            <person name="Bowers J.E."/>
            <person name="Bruggmann R."/>
            <person name="Dubchak I."/>
            <person name="Grimwood J."/>
            <person name="Gundlach H."/>
            <person name="Haberer G."/>
            <person name="Hellsten U."/>
            <person name="Mitros T."/>
            <person name="Poliakov A."/>
            <person name="Schmutz J."/>
            <person name="Spannagl M."/>
            <person name="Tang H."/>
            <person name="Wang X."/>
            <person name="Wicker T."/>
            <person name="Bharti A.K."/>
            <person name="Chapman J."/>
            <person name="Feltus F.A."/>
            <person name="Gowik U."/>
            <person name="Grigoriev I.V."/>
            <person name="Lyons E."/>
            <person name="Maher C.A."/>
            <person name="Martis M."/>
            <person name="Narechania A."/>
            <person name="Otillar R.P."/>
            <person name="Penning B.W."/>
            <person name="Salamov A.A."/>
            <person name="Wang Y."/>
            <person name="Zhang L."/>
            <person name="Carpita N.C."/>
            <person name="Freeling M."/>
            <person name="Gingle A.R."/>
            <person name="Hash C.T."/>
            <person name="Keller B."/>
            <person name="Klein P."/>
            <person name="Kresovich S."/>
            <person name="McCann M.C."/>
            <person name="Ming R."/>
            <person name="Peterson D.G."/>
            <person name="Mehboob-ur-Rahman"/>
            <person name="Ware D."/>
            <person name="Westhoff P."/>
            <person name="Mayer K.F."/>
            <person name="Messing J."/>
            <person name="Rokhsar D.S."/>
        </authorList>
    </citation>
    <scope>NUCLEOTIDE SEQUENCE [LARGE SCALE GENOMIC DNA]</scope>
    <source>
        <strain evidence="8">cv. BTx623</strain>
    </source>
</reference>
<keyword evidence="8" id="KW-1185">Reference proteome</keyword>
<protein>
    <submittedName>
        <fullName evidence="7">Uncharacterized protein</fullName>
    </submittedName>
</protein>
<evidence type="ECO:0000256" key="1">
    <source>
        <dbReference type="ARBA" id="ARBA00022884"/>
    </source>
</evidence>
<organism evidence="7 8">
    <name type="scientific">Sorghum bicolor</name>
    <name type="common">Sorghum</name>
    <name type="synonym">Sorghum vulgare</name>
    <dbReference type="NCBI Taxonomy" id="4558"/>
    <lineage>
        <taxon>Eukaryota</taxon>
        <taxon>Viridiplantae</taxon>
        <taxon>Streptophyta</taxon>
        <taxon>Embryophyta</taxon>
        <taxon>Tracheophyta</taxon>
        <taxon>Spermatophyta</taxon>
        <taxon>Magnoliopsida</taxon>
        <taxon>Liliopsida</taxon>
        <taxon>Poales</taxon>
        <taxon>Poaceae</taxon>
        <taxon>PACMAD clade</taxon>
        <taxon>Panicoideae</taxon>
        <taxon>Andropogonodae</taxon>
        <taxon>Andropogoneae</taxon>
        <taxon>Sorghinae</taxon>
        <taxon>Sorghum</taxon>
    </lineage>
</organism>
<feature type="domain" description="CCHC-type" evidence="6">
    <location>
        <begin position="412"/>
        <end position="429"/>
    </location>
</feature>
<dbReference type="Proteomes" id="UP000000768">
    <property type="component" value="Chromosome 9"/>
</dbReference>
<feature type="domain" description="CCHC-type" evidence="6">
    <location>
        <begin position="436"/>
        <end position="453"/>
    </location>
</feature>
<dbReference type="GO" id="GO:0008270">
    <property type="term" value="F:zinc ion binding"/>
    <property type="evidence" value="ECO:0007669"/>
    <property type="project" value="UniProtKB-KW"/>
</dbReference>
<feature type="domain" description="CCHC-type" evidence="6">
    <location>
        <begin position="524"/>
        <end position="539"/>
    </location>
</feature>
<feature type="compositionally biased region" description="Basic residues" evidence="4">
    <location>
        <begin position="80"/>
        <end position="89"/>
    </location>
</feature>
<keyword evidence="2" id="KW-0479">Metal-binding</keyword>
<evidence type="ECO:0000256" key="3">
    <source>
        <dbReference type="PROSITE-ProRule" id="PRU00176"/>
    </source>
</evidence>
<feature type="region of interest" description="Disordered" evidence="4">
    <location>
        <begin position="36"/>
        <end position="148"/>
    </location>
</feature>
<dbReference type="eggNOG" id="KOG0118">
    <property type="taxonomic scope" value="Eukaryota"/>
</dbReference>
<evidence type="ECO:0000313" key="8">
    <source>
        <dbReference type="Proteomes" id="UP000000768"/>
    </source>
</evidence>
<keyword evidence="2" id="KW-0863">Zinc-finger</keyword>
<name>A0A1Z5R0E0_SORBI</name>
<dbReference type="InParanoid" id="A0A1Z5R0E0"/>
<evidence type="ECO:0000313" key="7">
    <source>
        <dbReference type="EMBL" id="OQU77248.1"/>
    </source>
</evidence>
<accession>A0A1Z5R0E0</accession>
<dbReference type="AlphaFoldDB" id="A0A1Z5R0E0"/>
<reference evidence="8" key="2">
    <citation type="journal article" date="2018" name="Plant J.">
        <title>The Sorghum bicolor reference genome: improved assembly, gene annotations, a transcriptome atlas, and signatures of genome organization.</title>
        <authorList>
            <person name="McCormick R.F."/>
            <person name="Truong S.K."/>
            <person name="Sreedasyam A."/>
            <person name="Jenkins J."/>
            <person name="Shu S."/>
            <person name="Sims D."/>
            <person name="Kennedy M."/>
            <person name="Amirebrahimi M."/>
            <person name="Weers B.D."/>
            <person name="McKinley B."/>
            <person name="Mattison A."/>
            <person name="Morishige D.T."/>
            <person name="Grimwood J."/>
            <person name="Schmutz J."/>
            <person name="Mullet J.E."/>
        </authorList>
    </citation>
    <scope>NUCLEOTIDE SEQUENCE [LARGE SCALE GENOMIC DNA]</scope>
    <source>
        <strain evidence="8">cv. BTx623</strain>
    </source>
</reference>
<proteinExistence type="predicted"/>
<evidence type="ECO:0000256" key="4">
    <source>
        <dbReference type="SAM" id="MobiDB-lite"/>
    </source>
</evidence>
<feature type="domain" description="RRM" evidence="5">
    <location>
        <begin position="198"/>
        <end position="275"/>
    </location>
</feature>
<feature type="domain" description="CCHC-type" evidence="6">
    <location>
        <begin position="645"/>
        <end position="660"/>
    </location>
</feature>
<dbReference type="SUPFAM" id="SSF54928">
    <property type="entry name" value="RNA-binding domain, RBD"/>
    <property type="match status" value="2"/>
</dbReference>
<dbReference type="Gene3D" id="4.10.60.10">
    <property type="entry name" value="Zinc finger, CCHC-type"/>
    <property type="match status" value="7"/>
</dbReference>
<dbReference type="SMART" id="SM00360">
    <property type="entry name" value="RRM"/>
    <property type="match status" value="2"/>
</dbReference>
<dbReference type="CDD" id="cd12271">
    <property type="entry name" value="RRM1_PHIP1"/>
    <property type="match status" value="1"/>
</dbReference>
<dbReference type="PROSITE" id="PS50158">
    <property type="entry name" value="ZF_CCHC"/>
    <property type="match status" value="7"/>
</dbReference>
<feature type="compositionally biased region" description="Basic and acidic residues" evidence="4">
    <location>
        <begin position="61"/>
        <end position="79"/>
    </location>
</feature>
<dbReference type="InterPro" id="IPR012677">
    <property type="entry name" value="Nucleotide-bd_a/b_plait_sf"/>
</dbReference>
<feature type="compositionally biased region" description="Acidic residues" evidence="4">
    <location>
        <begin position="104"/>
        <end position="115"/>
    </location>
</feature>
<dbReference type="Pfam" id="PF00076">
    <property type="entry name" value="RRM_1"/>
    <property type="match status" value="2"/>
</dbReference>
<keyword evidence="1 3" id="KW-0694">RNA-binding</keyword>